<proteinExistence type="predicted"/>
<dbReference type="InterPro" id="IPR027385">
    <property type="entry name" value="Beta-barrel_OMP"/>
</dbReference>
<gene>
    <name evidence="4" type="ORF">H2508_01825</name>
</gene>
<dbReference type="Proteomes" id="UP000539350">
    <property type="component" value="Unassembled WGS sequence"/>
</dbReference>
<dbReference type="SUPFAM" id="SSF56925">
    <property type="entry name" value="OMPA-like"/>
    <property type="match status" value="1"/>
</dbReference>
<comment type="caution">
    <text evidence="4">The sequence shown here is derived from an EMBL/GenBank/DDBJ whole genome shotgun (WGS) entry which is preliminary data.</text>
</comment>
<dbReference type="InterPro" id="IPR011250">
    <property type="entry name" value="OMP/PagP_B-barrel"/>
</dbReference>
<dbReference type="Pfam" id="PF13505">
    <property type="entry name" value="OMP_b-brl"/>
    <property type="match status" value="1"/>
</dbReference>
<keyword evidence="5" id="KW-1185">Reference proteome</keyword>
<evidence type="ECO:0000256" key="1">
    <source>
        <dbReference type="ARBA" id="ARBA00022729"/>
    </source>
</evidence>
<evidence type="ECO:0000313" key="5">
    <source>
        <dbReference type="Proteomes" id="UP000539350"/>
    </source>
</evidence>
<dbReference type="AlphaFoldDB" id="A0A7W2YHV6"/>
<protein>
    <submittedName>
        <fullName evidence="4">Porin family protein</fullName>
    </submittedName>
</protein>
<organism evidence="4 5">
    <name type="scientific">Sediminihaliea albiluteola</name>
    <dbReference type="NCBI Taxonomy" id="2758564"/>
    <lineage>
        <taxon>Bacteria</taxon>
        <taxon>Pseudomonadati</taxon>
        <taxon>Pseudomonadota</taxon>
        <taxon>Gammaproteobacteria</taxon>
        <taxon>Cellvibrionales</taxon>
        <taxon>Halieaceae</taxon>
        <taxon>Sediminihaliea</taxon>
    </lineage>
</organism>
<name>A0A7W2YHV6_9GAMM</name>
<sequence length="200" mass="22200">MRTICKYFAVGAALSVAAFSTHAADNFVGLTWGETSNNIQSSSSLKKNHPNARLDHVIRNEGTWNVRAGQQSDQGRYYLSYQNVSGSHNAYKLRQQNLMASYDVFLPIADQTKLFGGASLGLTKLEQESRGYRRDSDLGYAGGLQLGILQQLADNVSLEGGYRYLRSNAKTKLAPRGMRKDGSLRLHSSEQFYLGVNYSF</sequence>
<dbReference type="Gene3D" id="2.40.160.20">
    <property type="match status" value="1"/>
</dbReference>
<feature type="domain" description="Outer membrane protein beta-barrel" evidence="3">
    <location>
        <begin position="12"/>
        <end position="200"/>
    </location>
</feature>
<feature type="chain" id="PRO_5030557774" evidence="2">
    <location>
        <begin position="24"/>
        <end position="200"/>
    </location>
</feature>
<accession>A0A7W2YHV6</accession>
<feature type="signal peptide" evidence="2">
    <location>
        <begin position="1"/>
        <end position="23"/>
    </location>
</feature>
<evidence type="ECO:0000313" key="4">
    <source>
        <dbReference type="EMBL" id="MBA6411846.1"/>
    </source>
</evidence>
<keyword evidence="1 2" id="KW-0732">Signal</keyword>
<dbReference type="RefSeq" id="WP_182168701.1">
    <property type="nucleotide sequence ID" value="NZ_JACFXU010000013.1"/>
</dbReference>
<reference evidence="4 5" key="1">
    <citation type="submission" date="2020-07" db="EMBL/GenBank/DDBJ databases">
        <title>Halieaceae bacterium, F7430, whole genome shotgun sequencing project.</title>
        <authorList>
            <person name="Jiang S."/>
            <person name="Liu Z.W."/>
            <person name="Du Z.J."/>
        </authorList>
    </citation>
    <scope>NUCLEOTIDE SEQUENCE [LARGE SCALE GENOMIC DNA]</scope>
    <source>
        <strain evidence="4 5">F7430</strain>
    </source>
</reference>
<evidence type="ECO:0000256" key="2">
    <source>
        <dbReference type="SAM" id="SignalP"/>
    </source>
</evidence>
<evidence type="ECO:0000259" key="3">
    <source>
        <dbReference type="Pfam" id="PF13505"/>
    </source>
</evidence>
<dbReference type="EMBL" id="JACFXU010000013">
    <property type="protein sequence ID" value="MBA6411846.1"/>
    <property type="molecule type" value="Genomic_DNA"/>
</dbReference>